<accession>A0A814GY67</accession>
<keyword evidence="2" id="KW-1185">Reference proteome</keyword>
<organism evidence="1 2">
    <name type="scientific">Adineta ricciae</name>
    <name type="common">Rotifer</name>
    <dbReference type="NCBI Taxonomy" id="249248"/>
    <lineage>
        <taxon>Eukaryota</taxon>
        <taxon>Metazoa</taxon>
        <taxon>Spiralia</taxon>
        <taxon>Gnathifera</taxon>
        <taxon>Rotifera</taxon>
        <taxon>Eurotatoria</taxon>
        <taxon>Bdelloidea</taxon>
        <taxon>Adinetida</taxon>
        <taxon>Adinetidae</taxon>
        <taxon>Adineta</taxon>
    </lineage>
</organism>
<dbReference type="InterPro" id="IPR036322">
    <property type="entry name" value="WD40_repeat_dom_sf"/>
</dbReference>
<dbReference type="InterPro" id="IPR001680">
    <property type="entry name" value="WD40_rpt"/>
</dbReference>
<dbReference type="InterPro" id="IPR015943">
    <property type="entry name" value="WD40/YVTN_repeat-like_dom_sf"/>
</dbReference>
<gene>
    <name evidence="1" type="ORF">XAT740_LOCUS13304</name>
</gene>
<dbReference type="Gene3D" id="2.130.10.10">
    <property type="entry name" value="YVTN repeat-like/Quinoprotein amine dehydrogenase"/>
    <property type="match status" value="1"/>
</dbReference>
<dbReference type="Proteomes" id="UP000663828">
    <property type="component" value="Unassembled WGS sequence"/>
</dbReference>
<evidence type="ECO:0000313" key="1">
    <source>
        <dbReference type="EMBL" id="CAF1002931.1"/>
    </source>
</evidence>
<name>A0A814GY67_ADIRI</name>
<evidence type="ECO:0000313" key="2">
    <source>
        <dbReference type="Proteomes" id="UP000663828"/>
    </source>
</evidence>
<dbReference type="SMART" id="SM00320">
    <property type="entry name" value="WD40"/>
    <property type="match status" value="2"/>
</dbReference>
<protein>
    <submittedName>
        <fullName evidence="1">Uncharacterized protein</fullName>
    </submittedName>
</protein>
<sequence>MAKELWKPSSIIDGAQVNLFSESFNDMIPPSTTTIIKNNIYTVPIQEHEYAAMHLRSVRFLNQNYSLVSFCFHMLHDSWFCVGTSDGSLNIYEIIWPAQSSSDRPISFNILTSFTAHDKEIDDMIVDPYGAWLISVSRDSHVHVRLC</sequence>
<reference evidence="1" key="1">
    <citation type="submission" date="2021-02" db="EMBL/GenBank/DDBJ databases">
        <authorList>
            <person name="Nowell W R."/>
        </authorList>
    </citation>
    <scope>NUCLEOTIDE SEQUENCE</scope>
</reference>
<proteinExistence type="predicted"/>
<dbReference type="SUPFAM" id="SSF50978">
    <property type="entry name" value="WD40 repeat-like"/>
    <property type="match status" value="1"/>
</dbReference>
<dbReference type="AlphaFoldDB" id="A0A814GY67"/>
<comment type="caution">
    <text evidence="1">The sequence shown here is derived from an EMBL/GenBank/DDBJ whole genome shotgun (WGS) entry which is preliminary data.</text>
</comment>
<dbReference type="EMBL" id="CAJNOR010000769">
    <property type="protein sequence ID" value="CAF1002931.1"/>
    <property type="molecule type" value="Genomic_DNA"/>
</dbReference>